<name>A0A6C0BLR7_9ZZZZ</name>
<reference evidence="1" key="1">
    <citation type="journal article" date="2020" name="Nature">
        <title>Giant virus diversity and host interactions through global metagenomics.</title>
        <authorList>
            <person name="Schulz F."/>
            <person name="Roux S."/>
            <person name="Paez-Espino D."/>
            <person name="Jungbluth S."/>
            <person name="Walsh D.A."/>
            <person name="Denef V.J."/>
            <person name="McMahon K.D."/>
            <person name="Konstantinidis K.T."/>
            <person name="Eloe-Fadrosh E.A."/>
            <person name="Kyrpides N.C."/>
            <person name="Woyke T."/>
        </authorList>
    </citation>
    <scope>NUCLEOTIDE SEQUENCE</scope>
    <source>
        <strain evidence="1">GVMAG-M-3300017651-5</strain>
    </source>
</reference>
<protein>
    <submittedName>
        <fullName evidence="1">Uncharacterized protein</fullName>
    </submittedName>
</protein>
<dbReference type="AlphaFoldDB" id="A0A6C0BLR7"/>
<organism evidence="1">
    <name type="scientific">viral metagenome</name>
    <dbReference type="NCBI Taxonomy" id="1070528"/>
    <lineage>
        <taxon>unclassified sequences</taxon>
        <taxon>metagenomes</taxon>
        <taxon>organismal metagenomes</taxon>
    </lineage>
</organism>
<sequence>MYIGSRMILSLSVTGLSILSIYIANSLRSSHNLLIPPKGSGSSHRDYMIVTILTMII</sequence>
<dbReference type="EMBL" id="MN739194">
    <property type="protein sequence ID" value="QHS92962.1"/>
    <property type="molecule type" value="Genomic_DNA"/>
</dbReference>
<accession>A0A6C0BLR7</accession>
<evidence type="ECO:0000313" key="1">
    <source>
        <dbReference type="EMBL" id="QHS92962.1"/>
    </source>
</evidence>
<proteinExistence type="predicted"/>